<name>A0ABN2M328_9ACTN</name>
<keyword evidence="4" id="KW-1185">Reference proteome</keyword>
<dbReference type="PRINTS" id="PR01438">
    <property type="entry name" value="UNVRSLSTRESS"/>
</dbReference>
<protein>
    <submittedName>
        <fullName evidence="3">Universal stress protein</fullName>
    </submittedName>
</protein>
<dbReference type="InterPro" id="IPR006015">
    <property type="entry name" value="Universal_stress_UspA"/>
</dbReference>
<comment type="similarity">
    <text evidence="1">Belongs to the universal stress protein A family.</text>
</comment>
<dbReference type="Proteomes" id="UP001500218">
    <property type="component" value="Unassembled WGS sequence"/>
</dbReference>
<comment type="caution">
    <text evidence="3">The sequence shown here is derived from an EMBL/GenBank/DDBJ whole genome shotgun (WGS) entry which is preliminary data.</text>
</comment>
<dbReference type="InterPro" id="IPR014729">
    <property type="entry name" value="Rossmann-like_a/b/a_fold"/>
</dbReference>
<feature type="domain" description="UspA" evidence="2">
    <location>
        <begin position="6"/>
        <end position="137"/>
    </location>
</feature>
<dbReference type="PANTHER" id="PTHR31964">
    <property type="entry name" value="ADENINE NUCLEOTIDE ALPHA HYDROLASES-LIKE SUPERFAMILY PROTEIN"/>
    <property type="match status" value="1"/>
</dbReference>
<dbReference type="RefSeq" id="WP_344130805.1">
    <property type="nucleotide sequence ID" value="NZ_BAAALT010000076.1"/>
</dbReference>
<dbReference type="EMBL" id="BAAALT010000076">
    <property type="protein sequence ID" value="GAA1804916.1"/>
    <property type="molecule type" value="Genomic_DNA"/>
</dbReference>
<evidence type="ECO:0000313" key="4">
    <source>
        <dbReference type="Proteomes" id="UP001500218"/>
    </source>
</evidence>
<proteinExistence type="inferred from homology"/>
<evidence type="ECO:0000313" key="3">
    <source>
        <dbReference type="EMBL" id="GAA1804916.1"/>
    </source>
</evidence>
<dbReference type="Pfam" id="PF00582">
    <property type="entry name" value="Usp"/>
    <property type="match status" value="1"/>
</dbReference>
<dbReference type="InterPro" id="IPR006016">
    <property type="entry name" value="UspA"/>
</dbReference>
<dbReference type="Gene3D" id="3.40.50.620">
    <property type="entry name" value="HUPs"/>
    <property type="match status" value="1"/>
</dbReference>
<dbReference type="SUPFAM" id="SSF52402">
    <property type="entry name" value="Adenine nucleotide alpha hydrolases-like"/>
    <property type="match status" value="1"/>
</dbReference>
<sequence length="142" mass="14341">MTSTAETIVVGVDGSGSSVQALRWAARQAQLTGATVHAVTAWTYPVHYGLGGYHDLADEAGKVLSAAVREALGSQPAVPVRESVVAGHAAQALLDAAIGAQLLVLGSHGYGGVTGALLGSISQHCVQHSPCPVVIVRGEPRG</sequence>
<accession>A0ABN2M328</accession>
<reference evidence="3 4" key="1">
    <citation type="journal article" date="2019" name="Int. J. Syst. Evol. Microbiol.">
        <title>The Global Catalogue of Microorganisms (GCM) 10K type strain sequencing project: providing services to taxonomists for standard genome sequencing and annotation.</title>
        <authorList>
            <consortium name="The Broad Institute Genomics Platform"/>
            <consortium name="The Broad Institute Genome Sequencing Center for Infectious Disease"/>
            <person name="Wu L."/>
            <person name="Ma J."/>
        </authorList>
    </citation>
    <scope>NUCLEOTIDE SEQUENCE [LARGE SCALE GENOMIC DNA]</scope>
    <source>
        <strain evidence="3 4">JCM 13250</strain>
    </source>
</reference>
<organism evidence="3 4">
    <name type="scientific">Luedemannella flava</name>
    <dbReference type="NCBI Taxonomy" id="349316"/>
    <lineage>
        <taxon>Bacteria</taxon>
        <taxon>Bacillati</taxon>
        <taxon>Actinomycetota</taxon>
        <taxon>Actinomycetes</taxon>
        <taxon>Micromonosporales</taxon>
        <taxon>Micromonosporaceae</taxon>
        <taxon>Luedemannella</taxon>
    </lineage>
</organism>
<evidence type="ECO:0000259" key="2">
    <source>
        <dbReference type="Pfam" id="PF00582"/>
    </source>
</evidence>
<evidence type="ECO:0000256" key="1">
    <source>
        <dbReference type="ARBA" id="ARBA00008791"/>
    </source>
</evidence>
<dbReference type="PANTHER" id="PTHR31964:SF113">
    <property type="entry name" value="USPA DOMAIN-CONTAINING PROTEIN"/>
    <property type="match status" value="1"/>
</dbReference>
<gene>
    <name evidence="3" type="ORF">GCM10009682_28330</name>
</gene>
<dbReference type="CDD" id="cd23659">
    <property type="entry name" value="USP_At3g01520-like"/>
    <property type="match status" value="1"/>
</dbReference>